<reference evidence="11 12" key="1">
    <citation type="submission" date="2017-10" db="EMBL/GenBank/DDBJ databases">
        <title>Comparative genomics in systemic dimorphic fungi from Ajellomycetaceae.</title>
        <authorList>
            <person name="Munoz J.F."/>
            <person name="Mcewen J.G."/>
            <person name="Clay O.K."/>
            <person name="Cuomo C.A."/>
        </authorList>
    </citation>
    <scope>NUCLEOTIDE SEQUENCE [LARGE SCALE GENOMIC DNA]</scope>
    <source>
        <strain evidence="11 12">UAMH7299</strain>
    </source>
</reference>
<dbReference type="Gene3D" id="1.10.630.10">
    <property type="entry name" value="Cytochrome P450"/>
    <property type="match status" value="1"/>
</dbReference>
<protein>
    <recommendedName>
        <fullName evidence="13">Cytochrome P450</fullName>
    </recommendedName>
</protein>
<comment type="caution">
    <text evidence="11">The sequence shown here is derived from an EMBL/GenBank/DDBJ whole genome shotgun (WGS) entry which is preliminary data.</text>
</comment>
<dbReference type="PANTHER" id="PTHR24305:SF157">
    <property type="entry name" value="N-ACETYLTRYPTOPHAN 6-HYDROXYLASE IVOC-RELATED"/>
    <property type="match status" value="1"/>
</dbReference>
<evidence type="ECO:0000256" key="4">
    <source>
        <dbReference type="ARBA" id="ARBA00022723"/>
    </source>
</evidence>
<keyword evidence="5 9" id="KW-0560">Oxidoreductase</keyword>
<dbReference type="Proteomes" id="UP000224634">
    <property type="component" value="Unassembled WGS sequence"/>
</dbReference>
<dbReference type="AlphaFoldDB" id="A0A2B7YFE7"/>
<keyword evidence="7 9" id="KW-0503">Monooxygenase</keyword>
<keyword evidence="6 8" id="KW-0408">Iron</keyword>
<organism evidence="11 12">
    <name type="scientific">Polytolypa hystricis (strain UAMH7299)</name>
    <dbReference type="NCBI Taxonomy" id="1447883"/>
    <lineage>
        <taxon>Eukaryota</taxon>
        <taxon>Fungi</taxon>
        <taxon>Dikarya</taxon>
        <taxon>Ascomycota</taxon>
        <taxon>Pezizomycotina</taxon>
        <taxon>Eurotiomycetes</taxon>
        <taxon>Eurotiomycetidae</taxon>
        <taxon>Onygenales</taxon>
        <taxon>Onygenales incertae sedis</taxon>
        <taxon>Polytolypa</taxon>
    </lineage>
</organism>
<dbReference type="GO" id="GO:0004497">
    <property type="term" value="F:monooxygenase activity"/>
    <property type="evidence" value="ECO:0007669"/>
    <property type="project" value="UniProtKB-KW"/>
</dbReference>
<proteinExistence type="inferred from homology"/>
<dbReference type="InterPro" id="IPR017972">
    <property type="entry name" value="Cyt_P450_CS"/>
</dbReference>
<dbReference type="PANTHER" id="PTHR24305">
    <property type="entry name" value="CYTOCHROME P450"/>
    <property type="match status" value="1"/>
</dbReference>
<evidence type="ECO:0000256" key="7">
    <source>
        <dbReference type="ARBA" id="ARBA00023033"/>
    </source>
</evidence>
<comment type="cofactor">
    <cofactor evidence="1 8">
        <name>heme</name>
        <dbReference type="ChEBI" id="CHEBI:30413"/>
    </cofactor>
</comment>
<evidence type="ECO:0000256" key="2">
    <source>
        <dbReference type="ARBA" id="ARBA00010617"/>
    </source>
</evidence>
<evidence type="ECO:0008006" key="13">
    <source>
        <dbReference type="Google" id="ProtNLM"/>
    </source>
</evidence>
<dbReference type="OrthoDB" id="3945418at2759"/>
<keyword evidence="3 8" id="KW-0349">Heme</keyword>
<feature type="transmembrane region" description="Helical" evidence="10">
    <location>
        <begin position="6"/>
        <end position="30"/>
    </location>
</feature>
<keyword evidence="4 8" id="KW-0479">Metal-binding</keyword>
<evidence type="ECO:0000313" key="11">
    <source>
        <dbReference type="EMBL" id="PGH19327.1"/>
    </source>
</evidence>
<dbReference type="InterPro" id="IPR002401">
    <property type="entry name" value="Cyt_P450_E_grp-I"/>
</dbReference>
<name>A0A2B7YFE7_POLH7</name>
<dbReference type="InterPro" id="IPR036396">
    <property type="entry name" value="Cyt_P450_sf"/>
</dbReference>
<feature type="transmembrane region" description="Helical" evidence="10">
    <location>
        <begin position="306"/>
        <end position="328"/>
    </location>
</feature>
<dbReference type="GO" id="GO:0005506">
    <property type="term" value="F:iron ion binding"/>
    <property type="evidence" value="ECO:0007669"/>
    <property type="project" value="InterPro"/>
</dbReference>
<dbReference type="CDD" id="cd11062">
    <property type="entry name" value="CYP58-like"/>
    <property type="match status" value="1"/>
</dbReference>
<evidence type="ECO:0000256" key="6">
    <source>
        <dbReference type="ARBA" id="ARBA00023004"/>
    </source>
</evidence>
<evidence type="ECO:0000256" key="1">
    <source>
        <dbReference type="ARBA" id="ARBA00001971"/>
    </source>
</evidence>
<keyword evidence="10" id="KW-0472">Membrane</keyword>
<dbReference type="InterPro" id="IPR050121">
    <property type="entry name" value="Cytochrome_P450_monoxygenase"/>
</dbReference>
<dbReference type="SUPFAM" id="SSF48264">
    <property type="entry name" value="Cytochrome P450"/>
    <property type="match status" value="1"/>
</dbReference>
<keyword evidence="12" id="KW-1185">Reference proteome</keyword>
<comment type="similarity">
    <text evidence="2 9">Belongs to the cytochrome P450 family.</text>
</comment>
<keyword evidence="10" id="KW-0812">Transmembrane</keyword>
<keyword evidence="10" id="KW-1133">Transmembrane helix</keyword>
<evidence type="ECO:0000256" key="9">
    <source>
        <dbReference type="RuleBase" id="RU000461"/>
    </source>
</evidence>
<accession>A0A2B7YFE7</accession>
<dbReference type="PROSITE" id="PS00086">
    <property type="entry name" value="CYTOCHROME_P450"/>
    <property type="match status" value="1"/>
</dbReference>
<evidence type="ECO:0000256" key="3">
    <source>
        <dbReference type="ARBA" id="ARBA00022617"/>
    </source>
</evidence>
<dbReference type="GO" id="GO:0020037">
    <property type="term" value="F:heme binding"/>
    <property type="evidence" value="ECO:0007669"/>
    <property type="project" value="InterPro"/>
</dbReference>
<feature type="binding site" description="axial binding residue" evidence="8">
    <location>
        <position position="454"/>
    </location>
    <ligand>
        <name>heme</name>
        <dbReference type="ChEBI" id="CHEBI:30413"/>
    </ligand>
    <ligandPart>
        <name>Fe</name>
        <dbReference type="ChEBI" id="CHEBI:18248"/>
    </ligandPart>
</feature>
<evidence type="ECO:0000256" key="5">
    <source>
        <dbReference type="ARBA" id="ARBA00023002"/>
    </source>
</evidence>
<dbReference type="EMBL" id="PDNA01000049">
    <property type="protein sequence ID" value="PGH19327.1"/>
    <property type="molecule type" value="Genomic_DNA"/>
</dbReference>
<dbReference type="PRINTS" id="PR00463">
    <property type="entry name" value="EP450I"/>
</dbReference>
<gene>
    <name evidence="11" type="ORF">AJ80_04080</name>
</gene>
<dbReference type="Pfam" id="PF00067">
    <property type="entry name" value="p450"/>
    <property type="match status" value="1"/>
</dbReference>
<evidence type="ECO:0000313" key="12">
    <source>
        <dbReference type="Proteomes" id="UP000224634"/>
    </source>
</evidence>
<sequence length="527" mass="59538">MGFLGIIFSLSTLVLLAILFSAYLISLVVYRLLFHPIRHIPGPRLATLTFWYEFYYNVIQRGQYVYKIKSLHDQYGPIVRINPDEVHFIDPDAYKLVYSGANKKRDKWVLFTRGFGIDNSLFSTNPHELHRGRRAALNSLFSKQQVRKMQPTIQERADAMLDRLKGFRDDGGVINLKYASAAFTCDVIMQYAFGNSKKKVNAEDFDPFFHEAISTGFNQAPMHNRLPYMLYAMQKMPKSWLLKLNSNMTSFAEAQKDIGMQVRRILEENASGKASTDRPHTIFDQIIQSKLPPSEKSFSRLAQEGGLVVGAATVGTAWAITVAVFYLVHQPETLKALKTELGASIPKVGEKLDLTVLEHLPYLSAVIQEALRVSIGASHRSQRICPDESVTYTEPDTGRQWHIPPGTPMSLSHILIFQDEKIFPDPLAFKPERWLDDPELDRYQVAFSKGTRNCIGMNLALAEMYLILAEIFRRYGSDRYSVSGDIGALELFETDVSDVTCVGDGGVPYITEGSQGVRFKIKKLGKQ</sequence>
<dbReference type="InterPro" id="IPR001128">
    <property type="entry name" value="Cyt_P450"/>
</dbReference>
<dbReference type="GO" id="GO:0016705">
    <property type="term" value="F:oxidoreductase activity, acting on paired donors, with incorporation or reduction of molecular oxygen"/>
    <property type="evidence" value="ECO:0007669"/>
    <property type="project" value="InterPro"/>
</dbReference>
<evidence type="ECO:0000256" key="8">
    <source>
        <dbReference type="PIRSR" id="PIRSR602401-1"/>
    </source>
</evidence>
<evidence type="ECO:0000256" key="10">
    <source>
        <dbReference type="SAM" id="Phobius"/>
    </source>
</evidence>
<dbReference type="STRING" id="1447883.A0A2B7YFE7"/>